<protein>
    <submittedName>
        <fullName evidence="1">DUF1758 domain-containing protein</fullName>
    </submittedName>
</protein>
<dbReference type="Proteomes" id="UP000887013">
    <property type="component" value="Unassembled WGS sequence"/>
</dbReference>
<keyword evidence="2" id="KW-1185">Reference proteome</keyword>
<accession>A0A8X6R5Q1</accession>
<proteinExistence type="predicted"/>
<evidence type="ECO:0000313" key="1">
    <source>
        <dbReference type="EMBL" id="GFU61783.1"/>
    </source>
</evidence>
<gene>
    <name evidence="1" type="primary">AVEN_59306_1</name>
    <name evidence="1" type="ORF">NPIL_104751</name>
</gene>
<dbReference type="AlphaFoldDB" id="A0A8X6R5Q1"/>
<evidence type="ECO:0000313" key="2">
    <source>
        <dbReference type="Proteomes" id="UP000887013"/>
    </source>
</evidence>
<sequence length="216" mass="24950">MLKLGNLRTDKIKHGLFGGVEMSENRNRYLLNLSSLDGKHNYQIEALDQTKICSSLPMIRNKKFIKVLENKGIYISDVRQHGDRFLYEENLEEIHLLLGVDTEACLFTERIEHFPGHEIAAFETKKSTCWSQHINDSARRKFLDTEVKEKHQKYQQKMCFKCKRFNVPRIETQAGMPPEDRVRDGAIFEVVGVDLSGPLHLADGSKSWIVTCNLIE</sequence>
<organism evidence="1 2">
    <name type="scientific">Nephila pilipes</name>
    <name type="common">Giant wood spider</name>
    <name type="synonym">Nephila maculata</name>
    <dbReference type="NCBI Taxonomy" id="299642"/>
    <lineage>
        <taxon>Eukaryota</taxon>
        <taxon>Metazoa</taxon>
        <taxon>Ecdysozoa</taxon>
        <taxon>Arthropoda</taxon>
        <taxon>Chelicerata</taxon>
        <taxon>Arachnida</taxon>
        <taxon>Araneae</taxon>
        <taxon>Araneomorphae</taxon>
        <taxon>Entelegynae</taxon>
        <taxon>Araneoidea</taxon>
        <taxon>Nephilidae</taxon>
        <taxon>Nephila</taxon>
    </lineage>
</organism>
<dbReference type="EMBL" id="BMAW01040953">
    <property type="protein sequence ID" value="GFU61783.1"/>
    <property type="molecule type" value="Genomic_DNA"/>
</dbReference>
<name>A0A8X6R5Q1_NEPPI</name>
<reference evidence="1" key="1">
    <citation type="submission" date="2020-08" db="EMBL/GenBank/DDBJ databases">
        <title>Multicomponent nature underlies the extraordinary mechanical properties of spider dragline silk.</title>
        <authorList>
            <person name="Kono N."/>
            <person name="Nakamura H."/>
            <person name="Mori M."/>
            <person name="Yoshida Y."/>
            <person name="Ohtoshi R."/>
            <person name="Malay A.D."/>
            <person name="Moran D.A.P."/>
            <person name="Tomita M."/>
            <person name="Numata K."/>
            <person name="Arakawa K."/>
        </authorList>
    </citation>
    <scope>NUCLEOTIDE SEQUENCE</scope>
</reference>
<comment type="caution">
    <text evidence="1">The sequence shown here is derived from an EMBL/GenBank/DDBJ whole genome shotgun (WGS) entry which is preliminary data.</text>
</comment>